<name>A0AAW1P5J1_9CHLO</name>
<reference evidence="2 3" key="1">
    <citation type="journal article" date="2024" name="Nat. Commun.">
        <title>Phylogenomics reveals the evolutionary origins of lichenization in chlorophyte algae.</title>
        <authorList>
            <person name="Puginier C."/>
            <person name="Libourel C."/>
            <person name="Otte J."/>
            <person name="Skaloud P."/>
            <person name="Haon M."/>
            <person name="Grisel S."/>
            <person name="Petersen M."/>
            <person name="Berrin J.G."/>
            <person name="Delaux P.M."/>
            <person name="Dal Grande F."/>
            <person name="Keller J."/>
        </authorList>
    </citation>
    <scope>NUCLEOTIDE SEQUENCE [LARGE SCALE GENOMIC DNA]</scope>
    <source>
        <strain evidence="2 3">SAG 2043</strain>
    </source>
</reference>
<comment type="caution">
    <text evidence="2">The sequence shown here is derived from an EMBL/GenBank/DDBJ whole genome shotgun (WGS) entry which is preliminary data.</text>
</comment>
<dbReference type="EMBL" id="JALJOR010000018">
    <property type="protein sequence ID" value="KAK9804262.1"/>
    <property type="molecule type" value="Genomic_DNA"/>
</dbReference>
<gene>
    <name evidence="2" type="ORF">WJX72_003879</name>
</gene>
<feature type="region of interest" description="Disordered" evidence="1">
    <location>
        <begin position="84"/>
        <end position="113"/>
    </location>
</feature>
<evidence type="ECO:0000313" key="2">
    <source>
        <dbReference type="EMBL" id="KAK9804262.1"/>
    </source>
</evidence>
<evidence type="ECO:0000256" key="1">
    <source>
        <dbReference type="SAM" id="MobiDB-lite"/>
    </source>
</evidence>
<organism evidence="2 3">
    <name type="scientific">[Myrmecia] bisecta</name>
    <dbReference type="NCBI Taxonomy" id="41462"/>
    <lineage>
        <taxon>Eukaryota</taxon>
        <taxon>Viridiplantae</taxon>
        <taxon>Chlorophyta</taxon>
        <taxon>core chlorophytes</taxon>
        <taxon>Trebouxiophyceae</taxon>
        <taxon>Trebouxiales</taxon>
        <taxon>Trebouxiaceae</taxon>
        <taxon>Myrmecia</taxon>
    </lineage>
</organism>
<dbReference type="Proteomes" id="UP001489004">
    <property type="component" value="Unassembled WGS sequence"/>
</dbReference>
<evidence type="ECO:0000313" key="3">
    <source>
        <dbReference type="Proteomes" id="UP001489004"/>
    </source>
</evidence>
<keyword evidence="3" id="KW-1185">Reference proteome</keyword>
<dbReference type="AlphaFoldDB" id="A0AAW1P5J1"/>
<accession>A0AAW1P5J1</accession>
<feature type="compositionally biased region" description="Low complexity" evidence="1">
    <location>
        <begin position="94"/>
        <end position="112"/>
    </location>
</feature>
<proteinExistence type="predicted"/>
<sequence length="167" mass="18821">MRYSERQRLDNVCSQLGQYKNRCYTVGESFVPRQDPGGRVQVGSQLPGQAEASACSSLAMQLAYLNAKGTPINFQQLAKDIFGLHDANEEEPSDQQQEQQQQQKQQPSDQQQCIADARQRLRDSVEFIENVRQGSCSSCSLMRMRASQLRTTPVQLQILRVLLGSLQ</sequence>
<protein>
    <submittedName>
        <fullName evidence="2">Uncharacterized protein</fullName>
    </submittedName>
</protein>